<keyword evidence="3" id="KW-1185">Reference proteome</keyword>
<gene>
    <name evidence="2" type="ORF">LFYK43_03050</name>
</gene>
<dbReference type="RefSeq" id="WP_164507541.1">
    <property type="nucleotide sequence ID" value="NZ_BFFP01000003.1"/>
</dbReference>
<evidence type="ECO:0000313" key="2">
    <source>
        <dbReference type="EMBL" id="GBG93846.1"/>
    </source>
</evidence>
<accession>A0A401IQP2</accession>
<name>A0A401IQP2_9LACO</name>
<organism evidence="2 3">
    <name type="scientific">Ligilactobacillus salitolerans</name>
    <dbReference type="NCBI Taxonomy" id="1808352"/>
    <lineage>
        <taxon>Bacteria</taxon>
        <taxon>Bacillati</taxon>
        <taxon>Bacillota</taxon>
        <taxon>Bacilli</taxon>
        <taxon>Lactobacillales</taxon>
        <taxon>Lactobacillaceae</taxon>
        <taxon>Ligilactobacillus</taxon>
    </lineage>
</organism>
<dbReference type="AlphaFoldDB" id="A0A401IQP2"/>
<dbReference type="EMBL" id="BFFP01000003">
    <property type="protein sequence ID" value="GBG93846.1"/>
    <property type="molecule type" value="Genomic_DNA"/>
</dbReference>
<proteinExistence type="predicted"/>
<sequence>MDALKSIFTFMVASTLLVGGALVAGTILAAKEIDKAGDKLQDSIHD</sequence>
<keyword evidence="1" id="KW-1133">Transmembrane helix</keyword>
<evidence type="ECO:0000313" key="3">
    <source>
        <dbReference type="Proteomes" id="UP000286848"/>
    </source>
</evidence>
<keyword evidence="1" id="KW-0472">Membrane</keyword>
<feature type="transmembrane region" description="Helical" evidence="1">
    <location>
        <begin position="6"/>
        <end position="30"/>
    </location>
</feature>
<comment type="caution">
    <text evidence="2">The sequence shown here is derived from an EMBL/GenBank/DDBJ whole genome shotgun (WGS) entry which is preliminary data.</text>
</comment>
<protein>
    <submittedName>
        <fullName evidence="2">Uncharacterized protein</fullName>
    </submittedName>
</protein>
<dbReference type="Proteomes" id="UP000286848">
    <property type="component" value="Unassembled WGS sequence"/>
</dbReference>
<evidence type="ECO:0000256" key="1">
    <source>
        <dbReference type="SAM" id="Phobius"/>
    </source>
</evidence>
<keyword evidence="1" id="KW-0812">Transmembrane</keyword>
<reference evidence="2 3" key="1">
    <citation type="journal article" date="2019" name="Int. J. Syst. Evol. Microbiol.">
        <title>Lactobacillus salitolerans sp. nov., a novel lactic acid bacterium isolated from spent mushroom substrates.</title>
        <authorList>
            <person name="Tohno M."/>
            <person name="Tanizawa Y."/>
            <person name="Kojima Y."/>
            <person name="Sakamoto M."/>
            <person name="Nakamura Y."/>
            <person name="Ohkuma M."/>
            <person name="Kobayashi H."/>
        </authorList>
    </citation>
    <scope>NUCLEOTIDE SEQUENCE [LARGE SCALE GENOMIC DNA]</scope>
    <source>
        <strain evidence="2 3">YK43</strain>
    </source>
</reference>